<keyword evidence="3" id="KW-0067">ATP-binding</keyword>
<evidence type="ECO:0000256" key="1">
    <source>
        <dbReference type="ARBA" id="ARBA00006611"/>
    </source>
</evidence>
<evidence type="ECO:0000313" key="5">
    <source>
        <dbReference type="EMBL" id="MBO1323179.1"/>
    </source>
</evidence>
<comment type="similarity">
    <text evidence="1">Belongs to the GSP E family.</text>
</comment>
<dbReference type="PROSITE" id="PS00662">
    <property type="entry name" value="T2SP_E"/>
    <property type="match status" value="1"/>
</dbReference>
<dbReference type="Gene3D" id="3.30.300.160">
    <property type="entry name" value="Type II secretion system, protein E, N-terminal domain"/>
    <property type="match status" value="1"/>
</dbReference>
<organism evidence="5 6">
    <name type="scientific">Acanthopleuribacter pedis</name>
    <dbReference type="NCBI Taxonomy" id="442870"/>
    <lineage>
        <taxon>Bacteria</taxon>
        <taxon>Pseudomonadati</taxon>
        <taxon>Acidobacteriota</taxon>
        <taxon>Holophagae</taxon>
        <taxon>Acanthopleuribacterales</taxon>
        <taxon>Acanthopleuribacteraceae</taxon>
        <taxon>Acanthopleuribacter</taxon>
    </lineage>
</organism>
<reference evidence="5" key="1">
    <citation type="submission" date="2021-03" db="EMBL/GenBank/DDBJ databases">
        <authorList>
            <person name="Wang G."/>
        </authorList>
    </citation>
    <scope>NUCLEOTIDE SEQUENCE</scope>
    <source>
        <strain evidence="5">KCTC 12899</strain>
    </source>
</reference>
<dbReference type="AlphaFoldDB" id="A0A8J7QFJ9"/>
<dbReference type="InterPro" id="IPR001482">
    <property type="entry name" value="T2SS/T4SS_dom"/>
</dbReference>
<name>A0A8J7QFJ9_9BACT</name>
<dbReference type="Pfam" id="PF05157">
    <property type="entry name" value="MshEN"/>
    <property type="match status" value="1"/>
</dbReference>
<protein>
    <submittedName>
        <fullName evidence="5">Type II/IV secretion system protein</fullName>
    </submittedName>
</protein>
<dbReference type="Gene3D" id="3.30.450.90">
    <property type="match status" value="1"/>
</dbReference>
<dbReference type="Proteomes" id="UP000664417">
    <property type="component" value="Unassembled WGS sequence"/>
</dbReference>
<sequence>MIDVPFLLNLLVERHVIAQDKAEFLMKQESQVRKALFRSNRENYAGPSANINSIHPIDVVLNYPEFRDDPKKRVTDDTLAQFIAEKKQVPFVHLDPLNVDSKLLKQYVSRPFARKYLVIPLRVENENELVTAMIDPFDLELAFNLKRNTGLEIKPVVAPRNEIIRILTEFYGFRQSVERAEKDLDPIVNLGNLEQLVKLKSERELEASDSHVIKAVEYLLMYAYDQRSSDIHIEPKREHSVIRFRIDGVLHDIQTMTPKVHAAVISRVKLLGRMDIAERRKPQDGRIKTKIKNREVELRCNILPVAFGEKMVVRIFDPEVVMKDLLDLGFRQQEFSVFQRQINEPNGLILVTGPTGSGKTTTLYSSLKMRASREVNVTTIEDPIEMVYEPFNQVLVNPLLDLSFAGALRTILRQDPDIIMVGEIRDEETTTYALQAALTGHLVFSTLHTNDAAASVARLYDLGAEPFLLGSTLLGVLAQRLVRKVCLQCAESDILTQAQLKVLNIRTRTGKPLKVRRGKGCHVCRYTGLYGRTGVYELLDVDDTIRKLIMAKQDTHMLRKTCRQKGMETLKECGIRKMIAGETTFDEVLRVCMI</sequence>
<feature type="domain" description="Bacterial type II secretion system protein E" evidence="4">
    <location>
        <begin position="412"/>
        <end position="426"/>
    </location>
</feature>
<dbReference type="SUPFAM" id="SSF52540">
    <property type="entry name" value="P-loop containing nucleoside triphosphate hydrolases"/>
    <property type="match status" value="1"/>
</dbReference>
<keyword evidence="2" id="KW-0547">Nucleotide-binding</keyword>
<gene>
    <name evidence="5" type="ORF">J3U88_32240</name>
</gene>
<dbReference type="GO" id="GO:0005886">
    <property type="term" value="C:plasma membrane"/>
    <property type="evidence" value="ECO:0007669"/>
    <property type="project" value="TreeGrafter"/>
</dbReference>
<dbReference type="Gene3D" id="3.40.50.300">
    <property type="entry name" value="P-loop containing nucleotide triphosphate hydrolases"/>
    <property type="match status" value="1"/>
</dbReference>
<dbReference type="InterPro" id="IPR027417">
    <property type="entry name" value="P-loop_NTPase"/>
</dbReference>
<comment type="caution">
    <text evidence="5">The sequence shown here is derived from an EMBL/GenBank/DDBJ whole genome shotgun (WGS) entry which is preliminary data.</text>
</comment>
<evidence type="ECO:0000256" key="2">
    <source>
        <dbReference type="ARBA" id="ARBA00022741"/>
    </source>
</evidence>
<evidence type="ECO:0000259" key="4">
    <source>
        <dbReference type="PROSITE" id="PS00662"/>
    </source>
</evidence>
<dbReference type="GO" id="GO:0016887">
    <property type="term" value="F:ATP hydrolysis activity"/>
    <property type="evidence" value="ECO:0007669"/>
    <property type="project" value="TreeGrafter"/>
</dbReference>
<keyword evidence="6" id="KW-1185">Reference proteome</keyword>
<evidence type="ECO:0000313" key="6">
    <source>
        <dbReference type="Proteomes" id="UP000664417"/>
    </source>
</evidence>
<dbReference type="InterPro" id="IPR007831">
    <property type="entry name" value="T2SS_GspE_N"/>
</dbReference>
<dbReference type="FunFam" id="3.40.50.300:FF:000398">
    <property type="entry name" value="Type IV pilus assembly ATPase PilB"/>
    <property type="match status" value="1"/>
</dbReference>
<dbReference type="CDD" id="cd01129">
    <property type="entry name" value="PulE-GspE-like"/>
    <property type="match status" value="1"/>
</dbReference>
<dbReference type="SUPFAM" id="SSF160246">
    <property type="entry name" value="EspE N-terminal domain-like"/>
    <property type="match status" value="1"/>
</dbReference>
<dbReference type="PANTHER" id="PTHR30258">
    <property type="entry name" value="TYPE II SECRETION SYSTEM PROTEIN GSPE-RELATED"/>
    <property type="match status" value="1"/>
</dbReference>
<dbReference type="InterPro" id="IPR037257">
    <property type="entry name" value="T2SS_E_N_sf"/>
</dbReference>
<dbReference type="RefSeq" id="WP_207863165.1">
    <property type="nucleotide sequence ID" value="NZ_JAFREP010000052.1"/>
</dbReference>
<dbReference type="PANTHER" id="PTHR30258:SF13">
    <property type="entry name" value="SECRETION PATHWAY ATPASE-RELATED"/>
    <property type="match status" value="1"/>
</dbReference>
<dbReference type="Pfam" id="PF00437">
    <property type="entry name" value="T2SSE"/>
    <property type="match status" value="1"/>
</dbReference>
<evidence type="ECO:0000256" key="3">
    <source>
        <dbReference type="ARBA" id="ARBA00022840"/>
    </source>
</evidence>
<accession>A0A8J7QFJ9</accession>
<dbReference type="EMBL" id="JAFREP010000052">
    <property type="protein sequence ID" value="MBO1323179.1"/>
    <property type="molecule type" value="Genomic_DNA"/>
</dbReference>
<proteinExistence type="inferred from homology"/>
<dbReference type="GO" id="GO:0005524">
    <property type="term" value="F:ATP binding"/>
    <property type="evidence" value="ECO:0007669"/>
    <property type="project" value="UniProtKB-KW"/>
</dbReference>